<comment type="caution">
    <text evidence="2">The sequence shown here is derived from an EMBL/GenBank/DDBJ whole genome shotgun (WGS) entry which is preliminary data.</text>
</comment>
<sequence>MKADTNADADEIRKTLSLLFSEGTVVELRALGNGGVHSGYFTDHDALATRAAAMDTNTSIHGIYVTLNEVNPALLSRRANRVKQHLSRNDSTTADADIIRRRWLPIDFDPVRPSGVSTTDEEHDAALRRAEDVADWLSEKGFPAPVLSDSGNGAHLLYRIDLPNDGVSTRLVKECLTVLDAFFSDDTVLCDTANFNAGRIWKLYGTTARKGDNTGVRPHRKARIVSAPDEPQVVTTDLLRTLVGCIPRSAPAAEQGRRRGSFDLRYWLETNKIAVKNERLWQGGTLFSLAECPFSSAHTDGAFAIQFSNGAIFAGCHHNSCGGGTQRWKEFRGMYEPERAVGNKKGRTKSPKKETPNRSEEPSDDSFSTPSLTDTSAEQQEYRKRALDILTTGDPLAFLLDVFHRDHVGDQTVAECLAMSVASQSVENTSGLHVAISGNSGKGKSHACNTMIQLLPEEYRLTGTVSDKALFYHDSLQAGTVLLFDDVSLSDDMQEVLKSATSNFRESIQHRTLTTDRQLKLCTIPERCVWWLAKVESIGDDQVMNRMLTVWIDDSKDQDRAVLEHMKQQEAQCREDEQADTDIYVCHEMWNLIKQKIHHVRTPFSPQICFRTANNRRNPAMLFDLIKCHALIHFCQRDYDEKGSLIANRDDFAYARRLFISICNDAGGQETKQTRNEAAALETIMKMGLDIFTVRQLQNALGLSYQQTYRLLHGYTNNRSTYTGILDKCPAVSLIDAIVAEDVCGISMKRREHHFSFDHEMYREWVDKADVWIDDSDEGEGDNSDPDDPDDPDADTFTLSPSFHQQSENIEAQNKSHIDVYSSKELKYIEKCTDSKGSFHDSAGTHSIPDNCSGTGLCLCESGTGENEIVSRTSMPQLPNKGNFVHKSQIQHARKVNKTGERVKTNRRKDEVFPLPGILDHTSFCRSSVSLGHCSICGNGVAVYHSKEQRASICEKCYARLVREWNKSEGVR</sequence>
<evidence type="ECO:0000256" key="1">
    <source>
        <dbReference type="SAM" id="MobiDB-lite"/>
    </source>
</evidence>
<keyword evidence="3" id="KW-1185">Reference proteome</keyword>
<dbReference type="Proteomes" id="UP001143747">
    <property type="component" value="Unassembled WGS sequence"/>
</dbReference>
<organism evidence="2 3">
    <name type="scientific">Methanogenium marinum</name>
    <dbReference type="NCBI Taxonomy" id="348610"/>
    <lineage>
        <taxon>Archaea</taxon>
        <taxon>Methanobacteriati</taxon>
        <taxon>Methanobacteriota</taxon>
        <taxon>Stenosarchaea group</taxon>
        <taxon>Methanomicrobia</taxon>
        <taxon>Methanomicrobiales</taxon>
        <taxon>Methanomicrobiaceae</taxon>
        <taxon>Methanogenium</taxon>
    </lineage>
</organism>
<dbReference type="EMBL" id="JAKELO010000002">
    <property type="protein sequence ID" value="MDE4908969.1"/>
    <property type="molecule type" value="Genomic_DNA"/>
</dbReference>
<feature type="region of interest" description="Disordered" evidence="1">
    <location>
        <begin position="337"/>
        <end position="379"/>
    </location>
</feature>
<dbReference type="AlphaFoldDB" id="A0A9Q4KUL7"/>
<proteinExistence type="predicted"/>
<reference evidence="2" key="1">
    <citation type="submission" date="2022-01" db="EMBL/GenBank/DDBJ databases">
        <title>Draft genome of Methanogenium marinum DSM 15558.</title>
        <authorList>
            <person name="Chen S.-C."/>
            <person name="You Y.-T."/>
        </authorList>
    </citation>
    <scope>NUCLEOTIDE SEQUENCE</scope>
    <source>
        <strain evidence="2">DSM 15558</strain>
    </source>
</reference>
<dbReference type="InterPro" id="IPR027417">
    <property type="entry name" value="P-loop_NTPase"/>
</dbReference>
<evidence type="ECO:0000313" key="3">
    <source>
        <dbReference type="Proteomes" id="UP001143747"/>
    </source>
</evidence>
<dbReference type="RefSeq" id="WP_274925578.1">
    <property type="nucleotide sequence ID" value="NZ_JAKELO010000002.1"/>
</dbReference>
<feature type="compositionally biased region" description="Basic and acidic residues" evidence="1">
    <location>
        <begin position="351"/>
        <end position="361"/>
    </location>
</feature>
<dbReference type="SUPFAM" id="SSF52540">
    <property type="entry name" value="P-loop containing nucleoside triphosphate hydrolases"/>
    <property type="match status" value="1"/>
</dbReference>
<feature type="compositionally biased region" description="Acidic residues" evidence="1">
    <location>
        <begin position="774"/>
        <end position="794"/>
    </location>
</feature>
<accession>A0A9Q4KUL7</accession>
<name>A0A9Q4KUL7_9EURY</name>
<protein>
    <submittedName>
        <fullName evidence="2">Uncharacterized protein</fullName>
    </submittedName>
</protein>
<evidence type="ECO:0000313" key="2">
    <source>
        <dbReference type="EMBL" id="MDE4908969.1"/>
    </source>
</evidence>
<gene>
    <name evidence="2" type="ORF">L0665_10155</name>
</gene>
<feature type="region of interest" description="Disordered" evidence="1">
    <location>
        <begin position="774"/>
        <end position="800"/>
    </location>
</feature>
<feature type="compositionally biased region" description="Polar residues" evidence="1">
    <location>
        <begin position="365"/>
        <end position="379"/>
    </location>
</feature>